<feature type="region of interest" description="Disordered" evidence="1">
    <location>
        <begin position="43"/>
        <end position="152"/>
    </location>
</feature>
<protein>
    <submittedName>
        <fullName evidence="2">Uncharacterized protein</fullName>
    </submittedName>
</protein>
<organism evidence="2 3">
    <name type="scientific">Tenebrio molitor</name>
    <name type="common">Yellow mealworm beetle</name>
    <dbReference type="NCBI Taxonomy" id="7067"/>
    <lineage>
        <taxon>Eukaryota</taxon>
        <taxon>Metazoa</taxon>
        <taxon>Ecdysozoa</taxon>
        <taxon>Arthropoda</taxon>
        <taxon>Hexapoda</taxon>
        <taxon>Insecta</taxon>
        <taxon>Pterygota</taxon>
        <taxon>Neoptera</taxon>
        <taxon>Endopterygota</taxon>
        <taxon>Coleoptera</taxon>
        <taxon>Polyphaga</taxon>
        <taxon>Cucujiformia</taxon>
        <taxon>Tenebrionidae</taxon>
        <taxon>Tenebrio</taxon>
    </lineage>
</organism>
<sequence>MELLQACTPANAINAFKKTGIVPYNSGIFNDLDFIAAETTDEKETTEIELSENVEANATDLGEASTSNTSPNKTEDVEIDKTHDTSFTKAGPITLRPLPKISGPRAQRKRKSKKKNKKLLRKKQEKTRKENATQKNQKKGLPKSLQKVAAKNQNRKMVHSVFIVLNPMEILSKAKGGYNAHGVVNGLMTLVQE</sequence>
<feature type="compositionally biased region" description="Basic and acidic residues" evidence="1">
    <location>
        <begin position="73"/>
        <end position="86"/>
    </location>
</feature>
<feature type="compositionally biased region" description="Basic residues" evidence="1">
    <location>
        <begin position="106"/>
        <end position="126"/>
    </location>
</feature>
<accession>A0A8J6LCV7</accession>
<evidence type="ECO:0000313" key="3">
    <source>
        <dbReference type="Proteomes" id="UP000719412"/>
    </source>
</evidence>
<keyword evidence="3" id="KW-1185">Reference proteome</keyword>
<gene>
    <name evidence="2" type="ORF">GEV33_006891</name>
</gene>
<dbReference type="Proteomes" id="UP000719412">
    <property type="component" value="Unassembled WGS sequence"/>
</dbReference>
<dbReference type="AlphaFoldDB" id="A0A8J6LCV7"/>
<reference evidence="2" key="2">
    <citation type="submission" date="2021-08" db="EMBL/GenBank/DDBJ databases">
        <authorList>
            <person name="Eriksson T."/>
        </authorList>
    </citation>
    <scope>NUCLEOTIDE SEQUENCE</scope>
    <source>
        <strain evidence="2">Stoneville</strain>
        <tissue evidence="2">Whole head</tissue>
    </source>
</reference>
<reference evidence="2" key="1">
    <citation type="journal article" date="2020" name="J Insects Food Feed">
        <title>The yellow mealworm (Tenebrio molitor) genome: a resource for the emerging insects as food and feed industry.</title>
        <authorList>
            <person name="Eriksson T."/>
            <person name="Andere A."/>
            <person name="Kelstrup H."/>
            <person name="Emery V."/>
            <person name="Picard C."/>
        </authorList>
    </citation>
    <scope>NUCLEOTIDE SEQUENCE</scope>
    <source>
        <strain evidence="2">Stoneville</strain>
        <tissue evidence="2">Whole head</tissue>
    </source>
</reference>
<name>A0A8J6LCV7_TENMO</name>
<evidence type="ECO:0000313" key="2">
    <source>
        <dbReference type="EMBL" id="KAH0815900.1"/>
    </source>
</evidence>
<comment type="caution">
    <text evidence="2">The sequence shown here is derived from an EMBL/GenBank/DDBJ whole genome shotgun (WGS) entry which is preliminary data.</text>
</comment>
<dbReference type="EMBL" id="JABDTM020022422">
    <property type="protein sequence ID" value="KAH0815900.1"/>
    <property type="molecule type" value="Genomic_DNA"/>
</dbReference>
<proteinExistence type="predicted"/>
<evidence type="ECO:0000256" key="1">
    <source>
        <dbReference type="SAM" id="MobiDB-lite"/>
    </source>
</evidence>